<dbReference type="AlphaFoldDB" id="A0AAQ4DXX3"/>
<name>A0AAQ4DXX3_AMBAM</name>
<protein>
    <submittedName>
        <fullName evidence="3">Uncharacterized protein</fullName>
    </submittedName>
</protein>
<organism evidence="3 4">
    <name type="scientific">Amblyomma americanum</name>
    <name type="common">Lone star tick</name>
    <dbReference type="NCBI Taxonomy" id="6943"/>
    <lineage>
        <taxon>Eukaryota</taxon>
        <taxon>Metazoa</taxon>
        <taxon>Ecdysozoa</taxon>
        <taxon>Arthropoda</taxon>
        <taxon>Chelicerata</taxon>
        <taxon>Arachnida</taxon>
        <taxon>Acari</taxon>
        <taxon>Parasitiformes</taxon>
        <taxon>Ixodida</taxon>
        <taxon>Ixodoidea</taxon>
        <taxon>Ixodidae</taxon>
        <taxon>Amblyomminae</taxon>
        <taxon>Amblyomma</taxon>
    </lineage>
</organism>
<feature type="transmembrane region" description="Helical" evidence="2">
    <location>
        <begin position="58"/>
        <end position="78"/>
    </location>
</feature>
<feature type="compositionally biased region" description="Basic and acidic residues" evidence="1">
    <location>
        <begin position="24"/>
        <end position="33"/>
    </location>
</feature>
<evidence type="ECO:0000313" key="3">
    <source>
        <dbReference type="EMBL" id="KAK8767313.1"/>
    </source>
</evidence>
<keyword evidence="4" id="KW-1185">Reference proteome</keyword>
<feature type="compositionally biased region" description="Basic and acidic residues" evidence="1">
    <location>
        <begin position="1"/>
        <end position="13"/>
    </location>
</feature>
<feature type="transmembrane region" description="Helical" evidence="2">
    <location>
        <begin position="99"/>
        <end position="118"/>
    </location>
</feature>
<comment type="caution">
    <text evidence="3">The sequence shown here is derived from an EMBL/GenBank/DDBJ whole genome shotgun (WGS) entry which is preliminary data.</text>
</comment>
<evidence type="ECO:0000256" key="2">
    <source>
        <dbReference type="SAM" id="Phobius"/>
    </source>
</evidence>
<feature type="region of interest" description="Disordered" evidence="1">
    <location>
        <begin position="1"/>
        <end position="54"/>
    </location>
</feature>
<proteinExistence type="predicted"/>
<keyword evidence="2" id="KW-0812">Transmembrane</keyword>
<accession>A0AAQ4DXX3</accession>
<keyword evidence="2" id="KW-1133">Transmembrane helix</keyword>
<keyword evidence="2" id="KW-0472">Membrane</keyword>
<evidence type="ECO:0000256" key="1">
    <source>
        <dbReference type="SAM" id="MobiDB-lite"/>
    </source>
</evidence>
<gene>
    <name evidence="3" type="ORF">V5799_005905</name>
</gene>
<feature type="transmembrane region" description="Helical" evidence="2">
    <location>
        <begin position="130"/>
        <end position="153"/>
    </location>
</feature>
<dbReference type="EMBL" id="JARKHS020025585">
    <property type="protein sequence ID" value="KAK8767313.1"/>
    <property type="molecule type" value="Genomic_DNA"/>
</dbReference>
<reference evidence="3 4" key="1">
    <citation type="journal article" date="2023" name="Arcadia Sci">
        <title>De novo assembly of a long-read Amblyomma americanum tick genome.</title>
        <authorList>
            <person name="Chou S."/>
            <person name="Poskanzer K.E."/>
            <person name="Rollins M."/>
            <person name="Thuy-Boun P.S."/>
        </authorList>
    </citation>
    <scope>NUCLEOTIDE SEQUENCE [LARGE SCALE GENOMIC DNA]</scope>
    <source>
        <strain evidence="3">F_SG_1</strain>
        <tissue evidence="3">Salivary glands</tissue>
    </source>
</reference>
<feature type="compositionally biased region" description="Acidic residues" evidence="1">
    <location>
        <begin position="42"/>
        <end position="54"/>
    </location>
</feature>
<evidence type="ECO:0000313" key="4">
    <source>
        <dbReference type="Proteomes" id="UP001321473"/>
    </source>
</evidence>
<sequence length="483" mass="52896">MSDSVLGRRDAPKEISTPFTVIAEEPRNTEEKATTATKLEPEDSEADQSEDTADEKDLLTSFVPLLISMNILGIGLSLPEEYSVRDIKKRKPCPLTLYCVWKLLVASVMLTYVGYFVAREMTEITNKRRWVVSLDAVSNVITMVSALVVQASMHKASDTLGRMLQKLGEDTDMDFAGRVRETEGPPLAPRTPSSSGSKIFFVTFGTWAMQGLTVVSKLARCYSQPPAGQTDSAIDGGAGTVDAADCLRGNGTLCSSPTAVVNFTEVAVRYGLLRGTVWMSMLLAYYSLVSIEARLKNLNVDLFLLPPPKLGSEALRTFRRTHSVLCRTLKVVDASFSVCSIAWYAHCMVETLASVDQFIAFGPGDLWCLPFRVSVALNAVCLLALMLGTSEAAHSASKKARDSVIVLAQRSAEMPIHQPDMYEEINATLNSFRRDAVTLHCCRVWPLNRASGLLAFLVTMAGVAVLAQHRPASREFLRPHFAL</sequence>
<dbReference type="Proteomes" id="UP001321473">
    <property type="component" value="Unassembled WGS sequence"/>
</dbReference>